<name>A0A1F7RPX8_9BACT</name>
<dbReference type="EMBL" id="MGDD01000277">
    <property type="protein sequence ID" value="OGL43380.1"/>
    <property type="molecule type" value="Genomic_DNA"/>
</dbReference>
<dbReference type="Proteomes" id="UP000179266">
    <property type="component" value="Unassembled WGS sequence"/>
</dbReference>
<comment type="caution">
    <text evidence="3">The sequence shown here is derived from an EMBL/GenBank/DDBJ whole genome shotgun (WGS) entry which is preliminary data.</text>
</comment>
<proteinExistence type="predicted"/>
<sequence length="390" mass="44470">MEIIKRFLKVPEQSFFLFGPRGTGKSTWVRDYYPDALLIDLLAPEVYRSYIAHPERLRELVDGNPNRQFVIIDEIQKVPELLNTVHMLMESKKNIIQFILTGSSTRKLKKAGVDLLAGRALLKTMHPFILSELRGIFTFEEILRLGLLPVVLNSKDPSDVLNSYVSLYLREEVQMEGMIRNIGDFARFLEIISFSHSSVLNVANIARESEIGRKTVEGYINILEDLLLAYRIPVFTKRASRSLIKHSKFYLFDTGVFRSLRPAGPFDRQEEIEGSALEGLVAQHLRAWIAYSGNKSVLYFWRTPSGTEVDFVVYGPETFYAIEVKNSDKVRPLDLQSLKTFITDYPSAKAILLYRGSDRLKKNNILCLPCSDFLSNLQPGMLLLETCAGM</sequence>
<dbReference type="Gene3D" id="3.40.50.300">
    <property type="entry name" value="P-loop containing nucleotide triphosphate hydrolases"/>
    <property type="match status" value="1"/>
</dbReference>
<dbReference type="InterPro" id="IPR041682">
    <property type="entry name" value="AAA_14"/>
</dbReference>
<protein>
    <submittedName>
        <fullName evidence="3">ATPase</fullName>
    </submittedName>
</protein>
<evidence type="ECO:0000259" key="1">
    <source>
        <dbReference type="Pfam" id="PF13173"/>
    </source>
</evidence>
<dbReference type="AlphaFoldDB" id="A0A1F7RPX8"/>
<dbReference type="SUPFAM" id="SSF52540">
    <property type="entry name" value="P-loop containing nucleoside triphosphate hydrolases"/>
    <property type="match status" value="1"/>
</dbReference>
<dbReference type="PANTHER" id="PTHR43566">
    <property type="entry name" value="CONSERVED PROTEIN"/>
    <property type="match status" value="1"/>
</dbReference>
<organism evidence="3 4">
    <name type="scientific">Candidatus Schekmanbacteria bacterium RBG_13_48_7</name>
    <dbReference type="NCBI Taxonomy" id="1817878"/>
    <lineage>
        <taxon>Bacteria</taxon>
        <taxon>Candidatus Schekmaniibacteriota</taxon>
    </lineage>
</organism>
<evidence type="ECO:0000313" key="4">
    <source>
        <dbReference type="Proteomes" id="UP000179266"/>
    </source>
</evidence>
<gene>
    <name evidence="3" type="ORF">A2161_08045</name>
</gene>
<feature type="domain" description="DUF4143" evidence="2">
    <location>
        <begin position="173"/>
        <end position="326"/>
    </location>
</feature>
<feature type="domain" description="AAA" evidence="1">
    <location>
        <begin position="14"/>
        <end position="133"/>
    </location>
</feature>
<dbReference type="InterPro" id="IPR025420">
    <property type="entry name" value="DUF4143"/>
</dbReference>
<reference evidence="3 4" key="1">
    <citation type="journal article" date="2016" name="Nat. Commun.">
        <title>Thousands of microbial genomes shed light on interconnected biogeochemical processes in an aquifer system.</title>
        <authorList>
            <person name="Anantharaman K."/>
            <person name="Brown C.T."/>
            <person name="Hug L.A."/>
            <person name="Sharon I."/>
            <person name="Castelle C.J."/>
            <person name="Probst A.J."/>
            <person name="Thomas B.C."/>
            <person name="Singh A."/>
            <person name="Wilkins M.J."/>
            <person name="Karaoz U."/>
            <person name="Brodie E.L."/>
            <person name="Williams K.H."/>
            <person name="Hubbard S.S."/>
            <person name="Banfield J.F."/>
        </authorList>
    </citation>
    <scope>NUCLEOTIDE SEQUENCE [LARGE SCALE GENOMIC DNA]</scope>
</reference>
<evidence type="ECO:0000259" key="2">
    <source>
        <dbReference type="Pfam" id="PF13635"/>
    </source>
</evidence>
<dbReference type="PANTHER" id="PTHR43566:SF2">
    <property type="entry name" value="DUF4143 DOMAIN-CONTAINING PROTEIN"/>
    <property type="match status" value="1"/>
</dbReference>
<dbReference type="InterPro" id="IPR027417">
    <property type="entry name" value="P-loop_NTPase"/>
</dbReference>
<dbReference type="Pfam" id="PF13173">
    <property type="entry name" value="AAA_14"/>
    <property type="match status" value="1"/>
</dbReference>
<evidence type="ECO:0000313" key="3">
    <source>
        <dbReference type="EMBL" id="OGL43380.1"/>
    </source>
</evidence>
<accession>A0A1F7RPX8</accession>
<dbReference type="Pfam" id="PF13635">
    <property type="entry name" value="DUF4143"/>
    <property type="match status" value="1"/>
</dbReference>